<sequence length="263" mass="28142">MSKNHLIAQAAEQLWQAKQNSSVCDPIRELAGDAGFSLEEAYQIQLLNTQREVAQGRRIVGHKIGLTSKVVQTQLGVDQPDFGCLFDDMIYADGEDVALSSILQPRVEAEIALVLKQDLKHERHTVVDILNAIDYVLPAIEIVGSRVRNWDIRLVDTVADNASCGAVVVGSRPVKAKALDFRQCGMVLTHKGEVVSNGTGALCLGNPLIAAVWLANTMVKMGTPLQAGELILTGALGAMVSVNEVGVYEAQIQGLGSVSAAFV</sequence>
<evidence type="ECO:0000259" key="2">
    <source>
        <dbReference type="Pfam" id="PF01557"/>
    </source>
</evidence>
<gene>
    <name evidence="3" type="ORF">LVJ82_11875</name>
</gene>
<dbReference type="GO" id="GO:0016787">
    <property type="term" value="F:hydrolase activity"/>
    <property type="evidence" value="ECO:0007669"/>
    <property type="project" value="UniProtKB-KW"/>
</dbReference>
<name>A0ABY4DYL6_9NEIS</name>
<protein>
    <submittedName>
        <fullName evidence="3">Fumarylacetoacetate hydrolase family protein</fullName>
    </submittedName>
</protein>
<dbReference type="Pfam" id="PF01557">
    <property type="entry name" value="FAA_hydrolase"/>
    <property type="match status" value="1"/>
</dbReference>
<evidence type="ECO:0000256" key="1">
    <source>
        <dbReference type="ARBA" id="ARBA00023239"/>
    </source>
</evidence>
<dbReference type="Proteomes" id="UP000832011">
    <property type="component" value="Chromosome"/>
</dbReference>
<reference evidence="3 4" key="1">
    <citation type="journal article" date="2022" name="Res Sq">
        <title>Evolution of multicellular longitudinally dividing oral cavity symbionts (Neisseriaceae).</title>
        <authorList>
            <person name="Nyongesa S."/>
            <person name="Weber P."/>
            <person name="Bernet E."/>
            <person name="Pullido F."/>
            <person name="Nieckarz M."/>
            <person name="Delaby M."/>
            <person name="Nieves C."/>
            <person name="Viehboeck T."/>
            <person name="Krause N."/>
            <person name="Rivera-Millot A."/>
            <person name="Nakamura A."/>
            <person name="Vischer N."/>
            <person name="VanNieuwenhze M."/>
            <person name="Brun Y."/>
            <person name="Cava F."/>
            <person name="Bulgheresi S."/>
            <person name="Veyrier F."/>
        </authorList>
    </citation>
    <scope>NUCLEOTIDE SEQUENCE [LARGE SCALE GENOMIC DNA]</scope>
    <source>
        <strain evidence="3 4">SN4</strain>
    </source>
</reference>
<dbReference type="InterPro" id="IPR011234">
    <property type="entry name" value="Fumarylacetoacetase-like_C"/>
</dbReference>
<organism evidence="3 4">
    <name type="scientific">Vitreoscilla massiliensis</name>
    <dbReference type="NCBI Taxonomy" id="1689272"/>
    <lineage>
        <taxon>Bacteria</taxon>
        <taxon>Pseudomonadati</taxon>
        <taxon>Pseudomonadota</taxon>
        <taxon>Betaproteobacteria</taxon>
        <taxon>Neisseriales</taxon>
        <taxon>Neisseriaceae</taxon>
        <taxon>Vitreoscilla</taxon>
    </lineage>
</organism>
<proteinExistence type="predicted"/>
<dbReference type="SUPFAM" id="SSF56529">
    <property type="entry name" value="FAH"/>
    <property type="match status" value="1"/>
</dbReference>
<dbReference type="EMBL" id="CP091511">
    <property type="protein sequence ID" value="UOO88183.1"/>
    <property type="molecule type" value="Genomic_DNA"/>
</dbReference>
<dbReference type="Gene3D" id="3.90.850.10">
    <property type="entry name" value="Fumarylacetoacetase-like, C-terminal domain"/>
    <property type="match status" value="1"/>
</dbReference>
<keyword evidence="1" id="KW-0456">Lyase</keyword>
<keyword evidence="3" id="KW-0378">Hydrolase</keyword>
<feature type="domain" description="Fumarylacetoacetase-like C-terminal" evidence="2">
    <location>
        <begin position="78"/>
        <end position="260"/>
    </location>
</feature>
<keyword evidence="4" id="KW-1185">Reference proteome</keyword>
<dbReference type="InterPro" id="IPR050772">
    <property type="entry name" value="Hydratase-Decarb/MhpD_sf"/>
</dbReference>
<evidence type="ECO:0000313" key="4">
    <source>
        <dbReference type="Proteomes" id="UP000832011"/>
    </source>
</evidence>
<dbReference type="PANTHER" id="PTHR30143:SF0">
    <property type="entry name" value="2-KETO-4-PENTENOATE HYDRATASE"/>
    <property type="match status" value="1"/>
</dbReference>
<dbReference type="RefSeq" id="WP_058356386.1">
    <property type="nucleotide sequence ID" value="NZ_CABKVG010000009.1"/>
</dbReference>
<dbReference type="PANTHER" id="PTHR30143">
    <property type="entry name" value="ACID HYDRATASE"/>
    <property type="match status" value="1"/>
</dbReference>
<evidence type="ECO:0000313" key="3">
    <source>
        <dbReference type="EMBL" id="UOO88183.1"/>
    </source>
</evidence>
<accession>A0ABY4DYL6</accession>
<dbReference type="InterPro" id="IPR036663">
    <property type="entry name" value="Fumarylacetoacetase_C_sf"/>
</dbReference>